<evidence type="ECO:0000313" key="1">
    <source>
        <dbReference type="EMBL" id="XDQ58524.1"/>
    </source>
</evidence>
<organism evidence="1">
    <name type="scientific">Streptomyces sp. R41</name>
    <dbReference type="NCBI Taxonomy" id="3238632"/>
    <lineage>
        <taxon>Bacteria</taxon>
        <taxon>Bacillati</taxon>
        <taxon>Actinomycetota</taxon>
        <taxon>Actinomycetes</taxon>
        <taxon>Kitasatosporales</taxon>
        <taxon>Streptomycetaceae</taxon>
        <taxon>Streptomyces</taxon>
    </lineage>
</organism>
<protein>
    <recommendedName>
        <fullName evidence="2">Short-chain dehydrogenase</fullName>
    </recommendedName>
</protein>
<proteinExistence type="predicted"/>
<accession>A0AB39RTJ3</accession>
<dbReference type="SUPFAM" id="SSF51735">
    <property type="entry name" value="NAD(P)-binding Rossmann-fold domains"/>
    <property type="match status" value="1"/>
</dbReference>
<gene>
    <name evidence="1" type="ORF">AB5J53_46300</name>
</gene>
<dbReference type="EMBL" id="CP163443">
    <property type="protein sequence ID" value="XDQ58524.1"/>
    <property type="molecule type" value="Genomic_DNA"/>
</dbReference>
<reference evidence="1" key="1">
    <citation type="submission" date="2024-07" db="EMBL/GenBank/DDBJ databases">
        <authorList>
            <person name="Yu S.T."/>
        </authorList>
    </citation>
    <scope>NUCLEOTIDE SEQUENCE</scope>
    <source>
        <strain evidence="1">R41</strain>
    </source>
</reference>
<name>A0AB39RTJ3_9ACTN</name>
<sequence>MSRADLGLTEMGFDGAPFPVHRPEEIAAAVRYLVSDLARGVNATAQVVDFGDLARSAFPA</sequence>
<dbReference type="AlphaFoldDB" id="A0AB39RTJ3"/>
<evidence type="ECO:0008006" key="2">
    <source>
        <dbReference type="Google" id="ProtNLM"/>
    </source>
</evidence>
<dbReference type="RefSeq" id="WP_369251570.1">
    <property type="nucleotide sequence ID" value="NZ_CP163443.1"/>
</dbReference>
<dbReference type="InterPro" id="IPR036291">
    <property type="entry name" value="NAD(P)-bd_dom_sf"/>
</dbReference>